<evidence type="ECO:0000256" key="2">
    <source>
        <dbReference type="ARBA" id="ARBA00006403"/>
    </source>
</evidence>
<keyword evidence="7" id="KW-0804">Transcription</keyword>
<dbReference type="InterPro" id="IPR036390">
    <property type="entry name" value="WH_DNA-bd_sf"/>
</dbReference>
<feature type="region of interest" description="Disordered" evidence="10">
    <location>
        <begin position="402"/>
        <end position="430"/>
    </location>
</feature>
<name>A0A8C4DUS5_DICLA</name>
<dbReference type="GeneTree" id="ENSGT00940000155906"/>
<dbReference type="SMART" id="SM00415">
    <property type="entry name" value="HSF"/>
    <property type="match status" value="1"/>
</dbReference>
<dbReference type="SUPFAM" id="SSF46785">
    <property type="entry name" value="Winged helix' DNA-binding domain"/>
    <property type="match status" value="1"/>
</dbReference>
<reference evidence="12" key="2">
    <citation type="submission" date="2025-09" db="UniProtKB">
        <authorList>
            <consortium name="Ensembl"/>
        </authorList>
    </citation>
    <scope>IDENTIFICATION</scope>
</reference>
<sequence>MKHNSNVPAFLTKLWTLVEDADTNEFICWSQEGNSFLVLDEQRFAKEILPKFFKHNNMASFIRQLNMYGFRKVMHIDPRIVKQERDGPVEFQHPYFKHGQDDLLENIKRKVSNTRPEDNKIRQEDLSKILASVQSVHSKQENIDARLATLKRENEALWREISDLRQKHAHQQQLIKKLIHFIVTLVQNNRILNLKRKRPVLMNSNGKKPKYIHQIYDEKVCGSEVSDDVIICDLTENDTEVAPEITQESQGDVEIVEVELDSCTVLPAETERSRTLDSSGPTSSALQLNKPSGLSLEDPVKMMDSILNENGAISQNINLLGKGELMDYLDSIDCSLEDFQAMLYGKQFGIDFDTLEESVSSKENSFFLDSPVSCSDKQLIQYTTCPLLAFLDGCTPTPEVDLVTDSSPSSSNTHLQPTSSSGASLEAEPASELLDTDLESKQAARSSLIRLEPLTEAEASEETLFYLCELSPAGPEADSTQLDGI</sequence>
<dbReference type="Pfam" id="PF06546">
    <property type="entry name" value="Vert_HS_TF"/>
    <property type="match status" value="1"/>
</dbReference>
<evidence type="ECO:0000256" key="3">
    <source>
        <dbReference type="ARBA" id="ARBA00023015"/>
    </source>
</evidence>
<evidence type="ECO:0000313" key="12">
    <source>
        <dbReference type="Ensembl" id="ENSDLAP00005009568.2"/>
    </source>
</evidence>
<evidence type="ECO:0000259" key="11">
    <source>
        <dbReference type="PROSITE" id="PS00434"/>
    </source>
</evidence>
<keyword evidence="13" id="KW-1185">Reference proteome</keyword>
<dbReference type="PANTHER" id="PTHR10015">
    <property type="entry name" value="HEAT SHOCK TRANSCRIPTION FACTOR"/>
    <property type="match status" value="1"/>
</dbReference>
<gene>
    <name evidence="12" type="primary">hsf2</name>
</gene>
<feature type="domain" description="HSF-type DNA-binding" evidence="11">
    <location>
        <begin position="49"/>
        <end position="73"/>
    </location>
</feature>
<feature type="compositionally biased region" description="Polar residues" evidence="10">
    <location>
        <begin position="276"/>
        <end position="292"/>
    </location>
</feature>
<feature type="region of interest" description="Disordered" evidence="10">
    <location>
        <begin position="270"/>
        <end position="292"/>
    </location>
</feature>
<dbReference type="Ensembl" id="ENSDLAT00005010496.2">
    <property type="protein sequence ID" value="ENSDLAP00005009568.2"/>
    <property type="gene ID" value="ENSDLAG00005005036.2"/>
</dbReference>
<proteinExistence type="inferred from homology"/>
<evidence type="ECO:0000313" key="13">
    <source>
        <dbReference type="Proteomes" id="UP000694389"/>
    </source>
</evidence>
<comment type="subcellular location">
    <subcellularLocation>
        <location evidence="1">Nucleus</location>
    </subcellularLocation>
</comment>
<dbReference type="PANTHER" id="PTHR10015:SF185">
    <property type="entry name" value="HEAT SHOCK FACTOR PROTEIN 2"/>
    <property type="match status" value="1"/>
</dbReference>
<evidence type="ECO:0000256" key="5">
    <source>
        <dbReference type="ARBA" id="ARBA00023125"/>
    </source>
</evidence>
<dbReference type="AlphaFoldDB" id="A0A8C4DUS5"/>
<dbReference type="InterPro" id="IPR000232">
    <property type="entry name" value="HSF_DNA-bd"/>
</dbReference>
<dbReference type="GO" id="GO:0043565">
    <property type="term" value="F:sequence-specific DNA binding"/>
    <property type="evidence" value="ECO:0007669"/>
    <property type="project" value="InterPro"/>
</dbReference>
<keyword evidence="5" id="KW-0238">DNA-binding</keyword>
<keyword evidence="3" id="KW-0805">Transcription regulation</keyword>
<dbReference type="Pfam" id="PF00447">
    <property type="entry name" value="HSF_DNA-bind"/>
    <property type="match status" value="1"/>
</dbReference>
<keyword evidence="6" id="KW-0010">Activator</keyword>
<keyword evidence="4" id="KW-0346">Stress response</keyword>
<dbReference type="Proteomes" id="UP000694389">
    <property type="component" value="Unassembled WGS sequence"/>
</dbReference>
<dbReference type="FunFam" id="1.10.10.10:FF:000027">
    <property type="entry name" value="Heat shock transcription factor 1"/>
    <property type="match status" value="1"/>
</dbReference>
<evidence type="ECO:0000256" key="10">
    <source>
        <dbReference type="SAM" id="MobiDB-lite"/>
    </source>
</evidence>
<feature type="compositionally biased region" description="Polar residues" evidence="10">
    <location>
        <begin position="404"/>
        <end position="423"/>
    </location>
</feature>
<evidence type="ECO:0000256" key="1">
    <source>
        <dbReference type="ARBA" id="ARBA00004123"/>
    </source>
</evidence>
<evidence type="ECO:0000256" key="7">
    <source>
        <dbReference type="ARBA" id="ARBA00023163"/>
    </source>
</evidence>
<organism evidence="12 13">
    <name type="scientific">Dicentrarchus labrax</name>
    <name type="common">European seabass</name>
    <name type="synonym">Morone labrax</name>
    <dbReference type="NCBI Taxonomy" id="13489"/>
    <lineage>
        <taxon>Eukaryota</taxon>
        <taxon>Metazoa</taxon>
        <taxon>Chordata</taxon>
        <taxon>Craniata</taxon>
        <taxon>Vertebrata</taxon>
        <taxon>Euteleostomi</taxon>
        <taxon>Actinopterygii</taxon>
        <taxon>Neopterygii</taxon>
        <taxon>Teleostei</taxon>
        <taxon>Neoteleostei</taxon>
        <taxon>Acanthomorphata</taxon>
        <taxon>Eupercaria</taxon>
        <taxon>Moronidae</taxon>
        <taxon>Dicentrarchus</taxon>
    </lineage>
</organism>
<accession>A0A8C4DUS5</accession>
<keyword evidence="8" id="KW-0539">Nucleus</keyword>
<dbReference type="PROSITE" id="PS00434">
    <property type="entry name" value="HSF_DOMAIN"/>
    <property type="match status" value="1"/>
</dbReference>
<dbReference type="InterPro" id="IPR010542">
    <property type="entry name" value="Vert_HSTF_C"/>
</dbReference>
<evidence type="ECO:0000256" key="6">
    <source>
        <dbReference type="ARBA" id="ARBA00023159"/>
    </source>
</evidence>
<dbReference type="InterPro" id="IPR036388">
    <property type="entry name" value="WH-like_DNA-bd_sf"/>
</dbReference>
<dbReference type="GO" id="GO:0003700">
    <property type="term" value="F:DNA-binding transcription factor activity"/>
    <property type="evidence" value="ECO:0007669"/>
    <property type="project" value="InterPro"/>
</dbReference>
<reference evidence="12" key="1">
    <citation type="submission" date="2025-08" db="UniProtKB">
        <authorList>
            <consortium name="Ensembl"/>
        </authorList>
    </citation>
    <scope>IDENTIFICATION</scope>
</reference>
<dbReference type="Gene3D" id="1.10.10.10">
    <property type="entry name" value="Winged helix-like DNA-binding domain superfamily/Winged helix DNA-binding domain"/>
    <property type="match status" value="1"/>
</dbReference>
<dbReference type="PRINTS" id="PR00056">
    <property type="entry name" value="HSFDOMAIN"/>
</dbReference>
<dbReference type="GO" id="GO:0005634">
    <property type="term" value="C:nucleus"/>
    <property type="evidence" value="ECO:0007669"/>
    <property type="project" value="UniProtKB-SubCell"/>
</dbReference>
<evidence type="ECO:0000256" key="9">
    <source>
        <dbReference type="RuleBase" id="RU004020"/>
    </source>
</evidence>
<evidence type="ECO:0000256" key="8">
    <source>
        <dbReference type="ARBA" id="ARBA00023242"/>
    </source>
</evidence>
<protein>
    <submittedName>
        <fullName evidence="12">Heat shock transcription factor 2</fullName>
    </submittedName>
</protein>
<comment type="similarity">
    <text evidence="2 9">Belongs to the HSF family.</text>
</comment>
<evidence type="ECO:0000256" key="4">
    <source>
        <dbReference type="ARBA" id="ARBA00023016"/>
    </source>
</evidence>